<name>A0A1I8B721_MELHA</name>
<evidence type="ECO:0000256" key="1">
    <source>
        <dbReference type="SAM" id="MobiDB-lite"/>
    </source>
</evidence>
<protein>
    <submittedName>
        <fullName evidence="5">PNP_UDP_1 domain-containing protein</fullName>
    </submittedName>
</protein>
<dbReference type="GO" id="GO:0003824">
    <property type="term" value="F:catalytic activity"/>
    <property type="evidence" value="ECO:0007669"/>
    <property type="project" value="InterPro"/>
</dbReference>
<dbReference type="WBParaSite" id="MhA1_Contig151.frz3.gene3">
    <property type="protein sequence ID" value="MhA1_Contig151.frz3.gene3"/>
    <property type="gene ID" value="MhA1_Contig151.frz3.gene3"/>
</dbReference>
<reference evidence="5" key="1">
    <citation type="submission" date="2016-11" db="UniProtKB">
        <authorList>
            <consortium name="WormBaseParasite"/>
        </authorList>
    </citation>
    <scope>IDENTIFICATION</scope>
</reference>
<dbReference type="OMA" id="HTQESRT"/>
<evidence type="ECO:0000259" key="3">
    <source>
        <dbReference type="Pfam" id="PF22979"/>
    </source>
</evidence>
<dbReference type="Pfam" id="PF22979">
    <property type="entry name" value="HTH_69"/>
    <property type="match status" value="1"/>
</dbReference>
<keyword evidence="4" id="KW-1185">Reference proteome</keyword>
<accession>A0A1I8B721</accession>
<feature type="region of interest" description="Disordered" evidence="1">
    <location>
        <begin position="479"/>
        <end position="530"/>
    </location>
</feature>
<evidence type="ECO:0000313" key="4">
    <source>
        <dbReference type="Proteomes" id="UP000095281"/>
    </source>
</evidence>
<dbReference type="Proteomes" id="UP000095281">
    <property type="component" value="Unplaced"/>
</dbReference>
<dbReference type="GO" id="GO:0009116">
    <property type="term" value="P:nucleoside metabolic process"/>
    <property type="evidence" value="ECO:0007669"/>
    <property type="project" value="InterPro"/>
</dbReference>
<dbReference type="PANTHER" id="PTHR47705">
    <property type="entry name" value="AGAP000321-PA"/>
    <property type="match status" value="1"/>
</dbReference>
<organism evidence="4 5">
    <name type="scientific">Meloidogyne hapla</name>
    <name type="common">Root-knot nematode worm</name>
    <dbReference type="NCBI Taxonomy" id="6305"/>
    <lineage>
        <taxon>Eukaryota</taxon>
        <taxon>Metazoa</taxon>
        <taxon>Ecdysozoa</taxon>
        <taxon>Nematoda</taxon>
        <taxon>Chromadorea</taxon>
        <taxon>Rhabditida</taxon>
        <taxon>Tylenchina</taxon>
        <taxon>Tylenchomorpha</taxon>
        <taxon>Tylenchoidea</taxon>
        <taxon>Meloidogynidae</taxon>
        <taxon>Meloidogyninae</taxon>
        <taxon>Meloidogyne</taxon>
    </lineage>
</organism>
<proteinExistence type="predicted"/>
<dbReference type="PANTHER" id="PTHR47705:SF1">
    <property type="entry name" value="PNP_UDP_1 DOMAIN-CONTAINING PROTEIN"/>
    <property type="match status" value="1"/>
</dbReference>
<dbReference type="InterPro" id="IPR055121">
    <property type="entry name" value="HTH_69"/>
</dbReference>
<feature type="compositionally biased region" description="Basic and acidic residues" evidence="1">
    <location>
        <begin position="518"/>
        <end position="530"/>
    </location>
</feature>
<feature type="domain" description="Nucleoside phosphorylase" evidence="2">
    <location>
        <begin position="247"/>
        <end position="362"/>
    </location>
</feature>
<dbReference type="Gene3D" id="3.40.50.1580">
    <property type="entry name" value="Nucleoside phosphorylase domain"/>
    <property type="match status" value="1"/>
</dbReference>
<dbReference type="AlphaFoldDB" id="A0A1I8B721"/>
<dbReference type="InterPro" id="IPR035994">
    <property type="entry name" value="Nucleoside_phosphorylase_sf"/>
</dbReference>
<evidence type="ECO:0000259" key="2">
    <source>
        <dbReference type="Pfam" id="PF01048"/>
    </source>
</evidence>
<dbReference type="Pfam" id="PF01048">
    <property type="entry name" value="PNP_UDP_1"/>
    <property type="match status" value="1"/>
</dbReference>
<dbReference type="SUPFAM" id="SSF53167">
    <property type="entry name" value="Purine and uridine phosphorylases"/>
    <property type="match status" value="1"/>
</dbReference>
<feature type="compositionally biased region" description="Polar residues" evidence="1">
    <location>
        <begin position="508"/>
        <end position="517"/>
    </location>
</feature>
<feature type="domain" description="Winged helix-turn-helix" evidence="3">
    <location>
        <begin position="162"/>
        <end position="226"/>
    </location>
</feature>
<evidence type="ECO:0000313" key="5">
    <source>
        <dbReference type="WBParaSite" id="MhA1_Contig151.frz3.gene3"/>
    </source>
</evidence>
<dbReference type="InterPro" id="IPR000845">
    <property type="entry name" value="Nucleoside_phosphorylase_d"/>
</dbReference>
<feature type="compositionally biased region" description="Polar residues" evidence="1">
    <location>
        <begin position="489"/>
        <end position="498"/>
    </location>
</feature>
<sequence>MSITSLITFIPLIQSKERNLIRIERTHEIPTNVCLVASGPFEGIIINKLVEHYEELPTQFPCSFSVWISSDGGTTLRQEIRSFRFCFFNNVQLALRAETSQRFIKNIFERNFPKDYVSFFKLLLRLMKEDYPQLRAIDVEMKFAAGNEKMPMPNAKQFINDGELENLTSSHVKEALEHAYPNSVTDEDLAVSLRCSVEEIRHFLSILEKEGHIEQLPNQIGEWIRKAYIPEPQHNIQDKHPQTVAIITCLFPEKQSVDTIIENRTTKHSYSKTGDSNVYTIGKIAGHNVVATKLSMIGGDRMAATSAGSITTRLLGAFQHVEHVIIVGIGGGVPHYTDPEMHIRLGDVVISHSGIDDSNKRQIGSYVYAHNINCNWKTGEIEGLVVRDWLPKDNVLARTVRNGLKEDLLKDWHSNSQELIKRLNEEHKDQQLDFSRPHHESDVLTMLTAEGNIVVFPHPNASRNEPLFHLGPIGSMFTLAQKPPKTENDVSSPTQISPLKSAKHQNSETKNGQNGTNSEKENVGTLEKGDNQLNVSNNSDENAGLVNAQVNQQLRERFISEYHIRAYDAGFDSVIAAIEGSRVDSWVLIRGVADYQQGATKIGKLWQHYASANAAAMVKTILGRIPAPR</sequence>